<dbReference type="InterPro" id="IPR051217">
    <property type="entry name" value="Insect_Cuticle_Struc_Prot"/>
</dbReference>
<evidence type="ECO:0000313" key="4">
    <source>
        <dbReference type="Proteomes" id="UP001154078"/>
    </source>
</evidence>
<dbReference type="PANTHER" id="PTHR12236">
    <property type="entry name" value="STRUCTURAL CONTITUENT OF CUTICLE"/>
    <property type="match status" value="1"/>
</dbReference>
<dbReference type="AlphaFoldDB" id="A0A9P0BG10"/>
<name>A0A9P0BG10_BRAAE</name>
<feature type="signal peptide" evidence="2">
    <location>
        <begin position="1"/>
        <end position="18"/>
    </location>
</feature>
<accession>A0A9P0BG10</accession>
<feature type="chain" id="PRO_5040445176" evidence="2">
    <location>
        <begin position="19"/>
        <end position="113"/>
    </location>
</feature>
<dbReference type="Pfam" id="PF00379">
    <property type="entry name" value="Chitin_bind_4"/>
    <property type="match status" value="1"/>
</dbReference>
<reference evidence="3" key="1">
    <citation type="submission" date="2021-12" db="EMBL/GenBank/DDBJ databases">
        <authorList>
            <person name="King R."/>
        </authorList>
    </citation>
    <scope>NUCLEOTIDE SEQUENCE</scope>
</reference>
<gene>
    <name evidence="3" type="ORF">MELIAE_LOCUS13348</name>
</gene>
<evidence type="ECO:0000313" key="3">
    <source>
        <dbReference type="EMBL" id="CAH0564908.1"/>
    </source>
</evidence>
<proteinExistence type="predicted"/>
<dbReference type="Proteomes" id="UP001154078">
    <property type="component" value="Chromosome 9"/>
</dbReference>
<dbReference type="PANTHER" id="PTHR12236:SF98">
    <property type="entry name" value="CUTICULAR PROTEIN 56F"/>
    <property type="match status" value="1"/>
</dbReference>
<dbReference type="GO" id="GO:0005615">
    <property type="term" value="C:extracellular space"/>
    <property type="evidence" value="ECO:0007669"/>
    <property type="project" value="TreeGrafter"/>
</dbReference>
<organism evidence="3 4">
    <name type="scientific">Brassicogethes aeneus</name>
    <name type="common">Rape pollen beetle</name>
    <name type="synonym">Meligethes aeneus</name>
    <dbReference type="NCBI Taxonomy" id="1431903"/>
    <lineage>
        <taxon>Eukaryota</taxon>
        <taxon>Metazoa</taxon>
        <taxon>Ecdysozoa</taxon>
        <taxon>Arthropoda</taxon>
        <taxon>Hexapoda</taxon>
        <taxon>Insecta</taxon>
        <taxon>Pterygota</taxon>
        <taxon>Neoptera</taxon>
        <taxon>Endopterygota</taxon>
        <taxon>Coleoptera</taxon>
        <taxon>Polyphaga</taxon>
        <taxon>Cucujiformia</taxon>
        <taxon>Nitidulidae</taxon>
        <taxon>Meligethinae</taxon>
        <taxon>Brassicogethes</taxon>
    </lineage>
</organism>
<keyword evidence="2" id="KW-0732">Signal</keyword>
<dbReference type="OrthoDB" id="6418165at2759"/>
<dbReference type="GO" id="GO:0031012">
    <property type="term" value="C:extracellular matrix"/>
    <property type="evidence" value="ECO:0007669"/>
    <property type="project" value="TreeGrafter"/>
</dbReference>
<dbReference type="EMBL" id="OV121140">
    <property type="protein sequence ID" value="CAH0564908.1"/>
    <property type="molecule type" value="Genomic_DNA"/>
</dbReference>
<dbReference type="GO" id="GO:0042302">
    <property type="term" value="F:structural constituent of cuticle"/>
    <property type="evidence" value="ECO:0007669"/>
    <property type="project" value="UniProtKB-KW"/>
</dbReference>
<evidence type="ECO:0000256" key="2">
    <source>
        <dbReference type="SAM" id="SignalP"/>
    </source>
</evidence>
<dbReference type="InterPro" id="IPR000618">
    <property type="entry name" value="Insect_cuticle"/>
</dbReference>
<protein>
    <submittedName>
        <fullName evidence="3">Uncharacterized protein</fullName>
    </submittedName>
</protein>
<keyword evidence="1" id="KW-0193">Cuticle</keyword>
<keyword evidence="4" id="KW-1185">Reference proteome</keyword>
<evidence type="ECO:0000256" key="1">
    <source>
        <dbReference type="ARBA" id="ARBA00022460"/>
    </source>
</evidence>
<sequence>MLSKLIIVASLLAIVVRCAPQSLIRPIRPYDDQSAPTPYDFNYKVDNAPTNTYFGQNEAADPAGRVVGQYYVYLPDGRLMTVDYTVDGESGFVPRISFQNQAPIPSPIAPIRG</sequence>